<dbReference type="Proteomes" id="UP001457282">
    <property type="component" value="Unassembled WGS sequence"/>
</dbReference>
<proteinExistence type="predicted"/>
<evidence type="ECO:0008006" key="5">
    <source>
        <dbReference type="Google" id="ProtNLM"/>
    </source>
</evidence>
<organism evidence="3 4">
    <name type="scientific">Rubus argutus</name>
    <name type="common">Southern blackberry</name>
    <dbReference type="NCBI Taxonomy" id="59490"/>
    <lineage>
        <taxon>Eukaryota</taxon>
        <taxon>Viridiplantae</taxon>
        <taxon>Streptophyta</taxon>
        <taxon>Embryophyta</taxon>
        <taxon>Tracheophyta</taxon>
        <taxon>Spermatophyta</taxon>
        <taxon>Magnoliopsida</taxon>
        <taxon>eudicotyledons</taxon>
        <taxon>Gunneridae</taxon>
        <taxon>Pentapetalae</taxon>
        <taxon>rosids</taxon>
        <taxon>fabids</taxon>
        <taxon>Rosales</taxon>
        <taxon>Rosaceae</taxon>
        <taxon>Rosoideae</taxon>
        <taxon>Rosoideae incertae sedis</taxon>
        <taxon>Rubus</taxon>
    </lineage>
</organism>
<sequence>MGSNKAFLLLALLVALVLVVAASRDLAQTSTEKENGEASDVGGLDDAKYGGYGGPGGGYQGRNGGPGGGYQGGNGGPGGGYQGGGGGGGCYHGCCRRNDYGRGCRRCCNYAGEAVDSAEP</sequence>
<feature type="signal peptide" evidence="2">
    <location>
        <begin position="1"/>
        <end position="22"/>
    </location>
</feature>
<evidence type="ECO:0000256" key="1">
    <source>
        <dbReference type="SAM" id="MobiDB-lite"/>
    </source>
</evidence>
<feature type="chain" id="PRO_5043587339" description="Glycine-rich protein" evidence="2">
    <location>
        <begin position="23"/>
        <end position="120"/>
    </location>
</feature>
<feature type="region of interest" description="Disordered" evidence="1">
    <location>
        <begin position="27"/>
        <end position="78"/>
    </location>
</feature>
<dbReference type="PANTHER" id="PTHR37389">
    <property type="entry name" value="NODULIN-24"/>
    <property type="match status" value="1"/>
</dbReference>
<evidence type="ECO:0000313" key="3">
    <source>
        <dbReference type="EMBL" id="KAK9924427.1"/>
    </source>
</evidence>
<dbReference type="PANTHER" id="PTHR37389:SF40">
    <property type="entry name" value="NODULIN-24"/>
    <property type="match status" value="1"/>
</dbReference>
<dbReference type="EMBL" id="JBEDUW010000006">
    <property type="protein sequence ID" value="KAK9924427.1"/>
    <property type="molecule type" value="Genomic_DNA"/>
</dbReference>
<gene>
    <name evidence="3" type="ORF">M0R45_032794</name>
</gene>
<evidence type="ECO:0000313" key="4">
    <source>
        <dbReference type="Proteomes" id="UP001457282"/>
    </source>
</evidence>
<dbReference type="InterPro" id="IPR010800">
    <property type="entry name" value="GRP"/>
</dbReference>
<accession>A0AAW1WI59</accession>
<protein>
    <recommendedName>
        <fullName evidence="5">Glycine-rich protein</fullName>
    </recommendedName>
</protein>
<dbReference type="AlphaFoldDB" id="A0AAW1WI59"/>
<feature type="compositionally biased region" description="Gly residues" evidence="1">
    <location>
        <begin position="50"/>
        <end position="78"/>
    </location>
</feature>
<keyword evidence="2" id="KW-0732">Signal</keyword>
<name>A0AAW1WI59_RUBAR</name>
<keyword evidence="4" id="KW-1185">Reference proteome</keyword>
<reference evidence="3 4" key="1">
    <citation type="journal article" date="2023" name="G3 (Bethesda)">
        <title>A chromosome-length genome assembly and annotation of blackberry (Rubus argutus, cv. 'Hillquist').</title>
        <authorList>
            <person name="Bruna T."/>
            <person name="Aryal R."/>
            <person name="Dudchenko O."/>
            <person name="Sargent D.J."/>
            <person name="Mead D."/>
            <person name="Buti M."/>
            <person name="Cavallini A."/>
            <person name="Hytonen T."/>
            <person name="Andres J."/>
            <person name="Pham M."/>
            <person name="Weisz D."/>
            <person name="Mascagni F."/>
            <person name="Usai G."/>
            <person name="Natali L."/>
            <person name="Bassil N."/>
            <person name="Fernandez G.E."/>
            <person name="Lomsadze A."/>
            <person name="Armour M."/>
            <person name="Olukolu B."/>
            <person name="Poorten T."/>
            <person name="Britton C."/>
            <person name="Davik J."/>
            <person name="Ashrafi H."/>
            <person name="Aiden E.L."/>
            <person name="Borodovsky M."/>
            <person name="Worthington M."/>
        </authorList>
    </citation>
    <scope>NUCLEOTIDE SEQUENCE [LARGE SCALE GENOMIC DNA]</scope>
    <source>
        <strain evidence="3">PI 553951</strain>
    </source>
</reference>
<evidence type="ECO:0000256" key="2">
    <source>
        <dbReference type="SAM" id="SignalP"/>
    </source>
</evidence>
<comment type="caution">
    <text evidence="3">The sequence shown here is derived from an EMBL/GenBank/DDBJ whole genome shotgun (WGS) entry which is preliminary data.</text>
</comment>